<dbReference type="RefSeq" id="WP_342302859.1">
    <property type="nucleotide sequence ID" value="NZ_JBCEWA010000004.1"/>
</dbReference>
<organism evidence="2 3">
    <name type="scientific">Kurthia gibsonii</name>
    <dbReference type="NCBI Taxonomy" id="33946"/>
    <lineage>
        <taxon>Bacteria</taxon>
        <taxon>Bacillati</taxon>
        <taxon>Bacillota</taxon>
        <taxon>Bacilli</taxon>
        <taxon>Bacillales</taxon>
        <taxon>Caryophanaceae</taxon>
        <taxon>Kurthia</taxon>
    </lineage>
</organism>
<comment type="caution">
    <text evidence="2">The sequence shown here is derived from an EMBL/GenBank/DDBJ whole genome shotgun (WGS) entry which is preliminary data.</text>
</comment>
<dbReference type="CDD" id="cd03408">
    <property type="entry name" value="SPFH_like_u1"/>
    <property type="match status" value="1"/>
</dbReference>
<dbReference type="EMBL" id="JBCEWA010000004">
    <property type="protein sequence ID" value="MEL5988126.1"/>
    <property type="molecule type" value="Genomic_DNA"/>
</dbReference>
<evidence type="ECO:0000313" key="2">
    <source>
        <dbReference type="EMBL" id="MEL5988126.1"/>
    </source>
</evidence>
<reference evidence="2 3" key="1">
    <citation type="submission" date="2024-04" db="EMBL/GenBank/DDBJ databases">
        <authorList>
            <person name="Wu Y.S."/>
            <person name="Zhang L."/>
        </authorList>
    </citation>
    <scope>NUCLEOTIDE SEQUENCE [LARGE SCALE GENOMIC DNA]</scope>
    <source>
        <strain evidence="2 3">KG-01</strain>
    </source>
</reference>
<gene>
    <name evidence="2" type="ORF">AAF454_06810</name>
</gene>
<dbReference type="Pfam" id="PF13421">
    <property type="entry name" value="Band_7_1"/>
    <property type="match status" value="1"/>
</dbReference>
<feature type="domain" description="SPFH" evidence="1">
    <location>
        <begin position="51"/>
        <end position="274"/>
    </location>
</feature>
<dbReference type="Gene3D" id="2.20.28.10">
    <property type="match status" value="1"/>
</dbReference>
<accession>A0ABU9LKC0</accession>
<name>A0ABU9LKC0_9BACL</name>
<dbReference type="InterPro" id="IPR033880">
    <property type="entry name" value="SPFH_YdjI"/>
</dbReference>
<proteinExistence type="predicted"/>
<dbReference type="SUPFAM" id="SSF57802">
    <property type="entry name" value="Rubredoxin-like"/>
    <property type="match status" value="1"/>
</dbReference>
<dbReference type="PANTHER" id="PTHR37826:SF2">
    <property type="entry name" value="ZINC-RIBBON DOMAIN-CONTAINING PROTEIN"/>
    <property type="match status" value="1"/>
</dbReference>
<sequence length="431" mass="47260">MGLLKAGIGAMKGVLEDQWREYIYCEGLSKDVLVVKGRKRSTKRGSNKGNDNIISNGSIIAVNEGQCMMIVEQGKVVEVCAKQGEYVYDMSTEPSVFYDGDFMENLKETFKEVGKRFTFGGEPAKDQRVYFFNTKEIVGNKYGTPSPVPFRVVDRNIGLDVDISIRCHGEYSYRIVDPLLFYVNVVGNVENEYTRDEIDSQLKTELMTALQPAFAKISALGVRYSEVPAHTMELADALNQVLSEKWTASRGLAIGTIGISSMKASEEDEQMIKTLQKNAVMRDAPMAAAQLTGAQAEAMVKAAENENGAMNGFMGMNMAQNTGGMNANQLYQMAHEQRMQQPAAPESNEATWTCSNGHTNTGKFCSECGEKKPEVETWTCSCGAENTGKFCSECGQKKPVATTFHCSECGHEMSATSAPKFCPECGTPTGR</sequence>
<dbReference type="Proteomes" id="UP001398420">
    <property type="component" value="Unassembled WGS sequence"/>
</dbReference>
<keyword evidence="3" id="KW-1185">Reference proteome</keyword>
<dbReference type="PANTHER" id="PTHR37826">
    <property type="entry name" value="FLOTILLIN BAND_7_5 DOMAIN PROTEIN"/>
    <property type="match status" value="1"/>
</dbReference>
<protein>
    <submittedName>
        <fullName evidence="2">SPFH domain-containing protein</fullName>
    </submittedName>
</protein>
<evidence type="ECO:0000313" key="3">
    <source>
        <dbReference type="Proteomes" id="UP001398420"/>
    </source>
</evidence>
<evidence type="ECO:0000259" key="1">
    <source>
        <dbReference type="Pfam" id="PF13421"/>
    </source>
</evidence>